<dbReference type="Gene3D" id="3.10.20.280">
    <property type="entry name" value="RnfH-like"/>
    <property type="match status" value="1"/>
</dbReference>
<evidence type="ECO:0000256" key="3">
    <source>
        <dbReference type="SAM" id="MobiDB-lite"/>
    </source>
</evidence>
<feature type="region of interest" description="Disordered" evidence="3">
    <location>
        <begin position="81"/>
        <end position="101"/>
    </location>
</feature>
<dbReference type="RefSeq" id="WP_227177585.1">
    <property type="nucleotide sequence ID" value="NZ_JAJBZT010000001.1"/>
</dbReference>
<dbReference type="Proteomes" id="UP001165395">
    <property type="component" value="Unassembled WGS sequence"/>
</dbReference>
<dbReference type="SUPFAM" id="SSF54285">
    <property type="entry name" value="MoaD/ThiS"/>
    <property type="match status" value="1"/>
</dbReference>
<dbReference type="PANTHER" id="PTHR37483:SF1">
    <property type="entry name" value="UPF0125 PROTEIN RATB"/>
    <property type="match status" value="1"/>
</dbReference>
<sequence length="101" mass="11292">MSIQVEIVFALPDLQEYEQLIVNADCTVTEALSQSQIVIQHQLTAPIHASIFGKLAKPSQALREGDRIEILRPLVGDPKEIRRRRVQNGQTMGKKKTGNSE</sequence>
<evidence type="ECO:0000313" key="5">
    <source>
        <dbReference type="Proteomes" id="UP001165395"/>
    </source>
</evidence>
<comment type="caution">
    <text evidence="4">The sequence shown here is derived from an EMBL/GenBank/DDBJ whole genome shotgun (WGS) entry which is preliminary data.</text>
</comment>
<dbReference type="Pfam" id="PF03658">
    <property type="entry name" value="Ub-RnfH"/>
    <property type="match status" value="1"/>
</dbReference>
<name>A0ABS8D1S8_9NEIS</name>
<protein>
    <recommendedName>
        <fullName evidence="2">UPF0125 protein LIN78_00960</fullName>
    </recommendedName>
</protein>
<gene>
    <name evidence="4" type="ORF">LIN78_00960</name>
</gene>
<dbReference type="HAMAP" id="MF_00460">
    <property type="entry name" value="UPF0125_RnfH"/>
    <property type="match status" value="1"/>
</dbReference>
<dbReference type="NCBIfam" id="NF002490">
    <property type="entry name" value="PRK01777.1"/>
    <property type="match status" value="1"/>
</dbReference>
<dbReference type="InterPro" id="IPR037021">
    <property type="entry name" value="RnfH_sf"/>
</dbReference>
<dbReference type="EMBL" id="JAJBZT010000001">
    <property type="protein sequence ID" value="MCB6182125.1"/>
    <property type="molecule type" value="Genomic_DNA"/>
</dbReference>
<accession>A0ABS8D1S8</accession>
<dbReference type="InterPro" id="IPR016155">
    <property type="entry name" value="Mopterin_synth/thiamin_S_b"/>
</dbReference>
<dbReference type="PANTHER" id="PTHR37483">
    <property type="entry name" value="UPF0125 PROTEIN RATB"/>
    <property type="match status" value="1"/>
</dbReference>
<evidence type="ECO:0000256" key="1">
    <source>
        <dbReference type="ARBA" id="ARBA00010645"/>
    </source>
</evidence>
<dbReference type="InterPro" id="IPR005346">
    <property type="entry name" value="RnfH"/>
</dbReference>
<keyword evidence="5" id="KW-1185">Reference proteome</keyword>
<proteinExistence type="inferred from homology"/>
<comment type="similarity">
    <text evidence="1 2">Belongs to the UPF0125 (RnfH) family.</text>
</comment>
<evidence type="ECO:0000256" key="2">
    <source>
        <dbReference type="HAMAP-Rule" id="MF_00460"/>
    </source>
</evidence>
<reference evidence="4" key="1">
    <citation type="submission" date="2021-10" db="EMBL/GenBank/DDBJ databases">
        <title>The complete genome sequence of Leeia sp. TBRC 13508.</title>
        <authorList>
            <person name="Charoenyingcharoen P."/>
            <person name="Yukphan P."/>
        </authorList>
    </citation>
    <scope>NUCLEOTIDE SEQUENCE</scope>
    <source>
        <strain evidence="4">TBRC 13508</strain>
    </source>
</reference>
<evidence type="ECO:0000313" key="4">
    <source>
        <dbReference type="EMBL" id="MCB6182125.1"/>
    </source>
</evidence>
<organism evidence="4 5">
    <name type="scientific">Leeia speluncae</name>
    <dbReference type="NCBI Taxonomy" id="2884804"/>
    <lineage>
        <taxon>Bacteria</taxon>
        <taxon>Pseudomonadati</taxon>
        <taxon>Pseudomonadota</taxon>
        <taxon>Betaproteobacteria</taxon>
        <taxon>Neisseriales</taxon>
        <taxon>Leeiaceae</taxon>
        <taxon>Leeia</taxon>
    </lineage>
</organism>